<dbReference type="Pfam" id="PF08450">
    <property type="entry name" value="SGL"/>
    <property type="match status" value="1"/>
</dbReference>
<comment type="caution">
    <text evidence="5">The sequence shown here is derived from an EMBL/GenBank/DDBJ whole genome shotgun (WGS) entry which is preliminary data.</text>
</comment>
<dbReference type="InterPro" id="IPR011042">
    <property type="entry name" value="6-blade_b-propeller_TolB-like"/>
</dbReference>
<dbReference type="GO" id="GO:0005509">
    <property type="term" value="F:calcium ion binding"/>
    <property type="evidence" value="ECO:0007669"/>
    <property type="project" value="TreeGrafter"/>
</dbReference>
<comment type="cofactor">
    <cofactor evidence="3">
        <name>Zn(2+)</name>
        <dbReference type="ChEBI" id="CHEBI:29105"/>
    </cofactor>
    <text evidence="3">Binds 1 divalent metal cation per subunit.</text>
</comment>
<protein>
    <recommendedName>
        <fullName evidence="4">SMP-30/Gluconolactonase/LRE-like region domain-containing protein</fullName>
    </recommendedName>
</protein>
<sequence>MENNNNIIQDTDEVESVPFLRANFLYHAYAILGEGAYWSTQDELLYWIDIEGRKLFAWDPRKMTNTVTQLSARPGTVVQRTNGELLIALQGGIVTYNTVTKESKVVAHPDKNVHNRYNDGKCDPQGRFWIGTMNLDASSPTASLYTIGDGFNTQTKLSNVRISNGIIWSLDSKKMYYIDTPTLGVDEYDFDAASGTISNKKRIITFSGPDGSPDGMTIDAQGNLWIAHWEGGKVSKWNPNTGKRLLEVLVPNVTRVTSVAFGGPNLATLYITTARESRQPSSGALFQYQFLDGTKGVAAHKFRG</sequence>
<keyword evidence="6" id="KW-1185">Reference proteome</keyword>
<feature type="binding site" evidence="3">
    <location>
        <position position="116"/>
    </location>
    <ligand>
        <name>substrate</name>
    </ligand>
</feature>
<keyword evidence="3" id="KW-0479">Metal-binding</keyword>
<feature type="domain" description="SMP-30/Gluconolactonase/LRE-like region" evidence="4">
    <location>
        <begin position="32"/>
        <end position="275"/>
    </location>
</feature>
<dbReference type="GO" id="GO:0004341">
    <property type="term" value="F:gluconolactonase activity"/>
    <property type="evidence" value="ECO:0007669"/>
    <property type="project" value="TreeGrafter"/>
</dbReference>
<dbReference type="PRINTS" id="PR01790">
    <property type="entry name" value="SMP30FAMILY"/>
</dbReference>
<keyword evidence="3" id="KW-0862">Zinc</keyword>
<evidence type="ECO:0000313" key="6">
    <source>
        <dbReference type="Proteomes" id="UP000695562"/>
    </source>
</evidence>
<proteinExistence type="inferred from homology"/>
<feature type="binding site" evidence="3">
    <location>
        <position position="164"/>
    </location>
    <ligand>
        <name>a divalent metal cation</name>
        <dbReference type="ChEBI" id="CHEBI:60240"/>
    </ligand>
</feature>
<evidence type="ECO:0000256" key="2">
    <source>
        <dbReference type="PIRSR" id="PIRSR605511-1"/>
    </source>
</evidence>
<feature type="binding site" evidence="3">
    <location>
        <position position="214"/>
    </location>
    <ligand>
        <name>a divalent metal cation</name>
        <dbReference type="ChEBI" id="CHEBI:60240"/>
    </ligand>
</feature>
<accession>A0A8J4Q7Y7</accession>
<feature type="binding site" evidence="3">
    <location>
        <position position="34"/>
    </location>
    <ligand>
        <name>a divalent metal cation</name>
        <dbReference type="ChEBI" id="CHEBI:60240"/>
    </ligand>
</feature>
<evidence type="ECO:0000256" key="3">
    <source>
        <dbReference type="PIRSR" id="PIRSR605511-2"/>
    </source>
</evidence>
<dbReference type="AlphaFoldDB" id="A0A8J4Q7Y7"/>
<evidence type="ECO:0000313" key="5">
    <source>
        <dbReference type="EMBL" id="KAF2076316.1"/>
    </source>
</evidence>
<evidence type="ECO:0000259" key="4">
    <source>
        <dbReference type="Pfam" id="PF08450"/>
    </source>
</evidence>
<organism evidence="5 6">
    <name type="scientific">Polysphondylium violaceum</name>
    <dbReference type="NCBI Taxonomy" id="133409"/>
    <lineage>
        <taxon>Eukaryota</taxon>
        <taxon>Amoebozoa</taxon>
        <taxon>Evosea</taxon>
        <taxon>Eumycetozoa</taxon>
        <taxon>Dictyostelia</taxon>
        <taxon>Dictyosteliales</taxon>
        <taxon>Dictyosteliaceae</taxon>
        <taxon>Polysphondylium</taxon>
    </lineage>
</organism>
<feature type="binding site" evidence="3">
    <location>
        <position position="118"/>
    </location>
    <ligand>
        <name>substrate</name>
    </ligand>
</feature>
<dbReference type="PANTHER" id="PTHR10907">
    <property type="entry name" value="REGUCALCIN"/>
    <property type="match status" value="1"/>
</dbReference>
<comment type="similarity">
    <text evidence="1">Belongs to the SMP-30/CGR1 family.</text>
</comment>
<gene>
    <name evidence="5" type="ORF">CYY_002372</name>
</gene>
<dbReference type="EMBL" id="AJWJ01000065">
    <property type="protein sequence ID" value="KAF2076316.1"/>
    <property type="molecule type" value="Genomic_DNA"/>
</dbReference>
<evidence type="ECO:0000256" key="1">
    <source>
        <dbReference type="ARBA" id="ARBA00008853"/>
    </source>
</evidence>
<dbReference type="Proteomes" id="UP000695562">
    <property type="component" value="Unassembled WGS sequence"/>
</dbReference>
<dbReference type="Gene3D" id="2.120.10.30">
    <property type="entry name" value="TolB, C-terminal domain"/>
    <property type="match status" value="1"/>
</dbReference>
<dbReference type="PANTHER" id="PTHR10907:SF47">
    <property type="entry name" value="REGUCALCIN"/>
    <property type="match status" value="1"/>
</dbReference>
<dbReference type="GO" id="GO:0019853">
    <property type="term" value="P:L-ascorbic acid biosynthetic process"/>
    <property type="evidence" value="ECO:0007669"/>
    <property type="project" value="TreeGrafter"/>
</dbReference>
<feature type="active site" description="Proton donor/acceptor" evidence="2">
    <location>
        <position position="214"/>
    </location>
</feature>
<dbReference type="InterPro" id="IPR005511">
    <property type="entry name" value="SMP-30"/>
</dbReference>
<name>A0A8J4Q7Y7_9MYCE</name>
<dbReference type="SUPFAM" id="SSF63829">
    <property type="entry name" value="Calcium-dependent phosphotriesterase"/>
    <property type="match status" value="1"/>
</dbReference>
<reference evidence="5" key="1">
    <citation type="submission" date="2020-01" db="EMBL/GenBank/DDBJ databases">
        <title>Development of genomics and gene disruption for Polysphondylium violaceum indicates a role for the polyketide synthase stlB in stalk morphogenesis.</title>
        <authorList>
            <person name="Narita B."/>
            <person name="Kawabe Y."/>
            <person name="Kin K."/>
            <person name="Saito T."/>
            <person name="Gibbs R."/>
            <person name="Kuspa A."/>
            <person name="Muzny D."/>
            <person name="Queller D."/>
            <person name="Richards S."/>
            <person name="Strassman J."/>
            <person name="Sucgang R."/>
            <person name="Worley K."/>
            <person name="Schaap P."/>
        </authorList>
    </citation>
    <scope>NUCLEOTIDE SEQUENCE</scope>
    <source>
        <strain evidence="5">QSvi11</strain>
    </source>
</reference>
<dbReference type="OrthoDB" id="423498at2759"/>
<feature type="binding site" evidence="3">
    <location>
        <position position="136"/>
    </location>
    <ligand>
        <name>substrate</name>
    </ligand>
</feature>
<dbReference type="InterPro" id="IPR013658">
    <property type="entry name" value="SGL"/>
</dbReference>